<dbReference type="PANTHER" id="PTHR33434:SF2">
    <property type="entry name" value="FATTY ACID-BINDING PROTEIN TM_1468"/>
    <property type="match status" value="1"/>
</dbReference>
<evidence type="ECO:0000313" key="2">
    <source>
        <dbReference type="EMBL" id="OYD59212.1"/>
    </source>
</evidence>
<comment type="caution">
    <text evidence="2">The sequence shown here is derived from an EMBL/GenBank/DDBJ whole genome shotgun (WGS) entry which is preliminary data.</text>
</comment>
<evidence type="ECO:0000313" key="3">
    <source>
        <dbReference type="Proteomes" id="UP000215059"/>
    </source>
</evidence>
<dbReference type="OrthoDB" id="1638652at2"/>
<gene>
    <name evidence="2" type="ORF">CGZ90_04755</name>
</gene>
<dbReference type="Pfam" id="PF02645">
    <property type="entry name" value="DegV"/>
    <property type="match status" value="1"/>
</dbReference>
<dbReference type="Proteomes" id="UP000215059">
    <property type="component" value="Unassembled WGS sequence"/>
</dbReference>
<dbReference type="InterPro" id="IPR043168">
    <property type="entry name" value="DegV_C"/>
</dbReference>
<dbReference type="Gene3D" id="3.40.50.10170">
    <property type="match status" value="1"/>
</dbReference>
<dbReference type="SUPFAM" id="SSF82549">
    <property type="entry name" value="DAK1/DegV-like"/>
    <property type="match status" value="1"/>
</dbReference>
<reference evidence="2 3" key="1">
    <citation type="submission" date="2017-07" db="EMBL/GenBank/DDBJ databases">
        <title>Fictibacillus sp. nov. GDSW-R2A3 Genome sequencing and assembly.</title>
        <authorList>
            <person name="Mayilraj S."/>
        </authorList>
    </citation>
    <scope>NUCLEOTIDE SEQUENCE [LARGE SCALE GENOMIC DNA]</scope>
    <source>
        <strain evidence="2 3">GDSW-R2A3</strain>
    </source>
</reference>
<dbReference type="NCBIfam" id="TIGR00762">
    <property type="entry name" value="DegV"/>
    <property type="match status" value="1"/>
</dbReference>
<dbReference type="InterPro" id="IPR003797">
    <property type="entry name" value="DegV"/>
</dbReference>
<dbReference type="Gene3D" id="3.30.1180.10">
    <property type="match status" value="1"/>
</dbReference>
<name>A0A235FDD1_9BACL</name>
<dbReference type="PROSITE" id="PS51482">
    <property type="entry name" value="DEGV"/>
    <property type="match status" value="1"/>
</dbReference>
<keyword evidence="1" id="KW-0446">Lipid-binding</keyword>
<organism evidence="2 3">
    <name type="scientific">Fictibacillus aquaticus</name>
    <dbReference type="NCBI Taxonomy" id="2021314"/>
    <lineage>
        <taxon>Bacteria</taxon>
        <taxon>Bacillati</taxon>
        <taxon>Bacillota</taxon>
        <taxon>Bacilli</taxon>
        <taxon>Bacillales</taxon>
        <taxon>Fictibacillaceae</taxon>
        <taxon>Fictibacillus</taxon>
    </lineage>
</organism>
<dbReference type="GO" id="GO:0008289">
    <property type="term" value="F:lipid binding"/>
    <property type="evidence" value="ECO:0007669"/>
    <property type="project" value="UniProtKB-KW"/>
</dbReference>
<accession>A0A235FDD1</accession>
<proteinExistence type="predicted"/>
<sequence length="294" mass="32129">MANRIDKRGKRKMKKIAWITDSTSCLSNDRAAENNIHIIPVSVIFGEEIYKDGVDISVSEFYEKLNSGGIQPKTSQPSPAEFAAYYENLKNEYDCGIAVHVSGKLSGTLNSSRIGAEMADFPLHIVDSKITSDAMNHLLLKGIELEKNGDSPDVIVRKLETMADQVKGYVCVGNLDQLHKGGRLSGASFFLGNLLQIKPILTFDDGALVPFEKVRTQKKADDRVLGLLEAAMDRGSVSGVSVVYSGDREKAENWQQQLHEKYGITPDIGQLSPAIGVHVGAGTLGIFWFEASIN</sequence>
<dbReference type="AlphaFoldDB" id="A0A235FDD1"/>
<protein>
    <recommendedName>
        <fullName evidence="4">Fatty acid-binding protein DegV</fullName>
    </recommendedName>
</protein>
<dbReference type="InterPro" id="IPR050270">
    <property type="entry name" value="DegV_domain_contain"/>
</dbReference>
<evidence type="ECO:0000256" key="1">
    <source>
        <dbReference type="ARBA" id="ARBA00023121"/>
    </source>
</evidence>
<evidence type="ECO:0008006" key="4">
    <source>
        <dbReference type="Google" id="ProtNLM"/>
    </source>
</evidence>
<keyword evidence="3" id="KW-1185">Reference proteome</keyword>
<dbReference type="PANTHER" id="PTHR33434">
    <property type="entry name" value="DEGV DOMAIN-CONTAINING PROTEIN DR_1986-RELATED"/>
    <property type="match status" value="1"/>
</dbReference>
<dbReference type="EMBL" id="NOII01000001">
    <property type="protein sequence ID" value="OYD59212.1"/>
    <property type="molecule type" value="Genomic_DNA"/>
</dbReference>